<keyword evidence="1" id="KW-1133">Transmembrane helix</keyword>
<feature type="transmembrane region" description="Helical" evidence="1">
    <location>
        <begin position="34"/>
        <end position="54"/>
    </location>
</feature>
<reference evidence="2 3" key="1">
    <citation type="submission" date="2023-03" db="EMBL/GenBank/DDBJ databases">
        <title>Altererythrobacter sp. CAU 1644 isolated from sand.</title>
        <authorList>
            <person name="Kim W."/>
        </authorList>
    </citation>
    <scope>NUCLEOTIDE SEQUENCE [LARGE SCALE GENOMIC DNA]</scope>
    <source>
        <strain evidence="2 3">CAU 1644</strain>
    </source>
</reference>
<dbReference type="Pfam" id="PF14325">
    <property type="entry name" value="DUF4383"/>
    <property type="match status" value="1"/>
</dbReference>
<dbReference type="Proteomes" id="UP001215827">
    <property type="component" value="Chromosome"/>
</dbReference>
<evidence type="ECO:0000256" key="1">
    <source>
        <dbReference type="SAM" id="Phobius"/>
    </source>
</evidence>
<protein>
    <submittedName>
        <fullName evidence="2">DUF4383 domain-containing protein</fullName>
    </submittedName>
</protein>
<feature type="transmembrane region" description="Helical" evidence="1">
    <location>
        <begin position="99"/>
        <end position="115"/>
    </location>
</feature>
<gene>
    <name evidence="2" type="ORF">P7228_01275</name>
</gene>
<sequence length="121" mass="12500">MIEAKILARVLGATFIGVGLLGFVPNPLVAPDGIFAVNTMHNLVHIVTGAGFLIGASMGKSRATIIGIGIGYVAVAVLGFMTDSHLLLGMIHINEADRWLHAGLAIAILAGGFLSKERAIA</sequence>
<evidence type="ECO:0000313" key="3">
    <source>
        <dbReference type="Proteomes" id="UP001215827"/>
    </source>
</evidence>
<dbReference type="EMBL" id="CP121106">
    <property type="protein sequence ID" value="WFL77728.1"/>
    <property type="molecule type" value="Genomic_DNA"/>
</dbReference>
<organism evidence="2 3">
    <name type="scientific">Altererythrobacter arenosus</name>
    <dbReference type="NCBI Taxonomy" id="3032592"/>
    <lineage>
        <taxon>Bacteria</taxon>
        <taxon>Pseudomonadati</taxon>
        <taxon>Pseudomonadota</taxon>
        <taxon>Alphaproteobacteria</taxon>
        <taxon>Sphingomonadales</taxon>
        <taxon>Erythrobacteraceae</taxon>
        <taxon>Altererythrobacter</taxon>
    </lineage>
</organism>
<keyword evidence="1" id="KW-0472">Membrane</keyword>
<accession>A0ABY8FRT3</accession>
<evidence type="ECO:0000313" key="2">
    <source>
        <dbReference type="EMBL" id="WFL77728.1"/>
    </source>
</evidence>
<keyword evidence="1" id="KW-0812">Transmembrane</keyword>
<proteinExistence type="predicted"/>
<feature type="transmembrane region" description="Helical" evidence="1">
    <location>
        <begin position="66"/>
        <end position="93"/>
    </location>
</feature>
<dbReference type="RefSeq" id="WP_278016420.1">
    <property type="nucleotide sequence ID" value="NZ_CP121106.1"/>
</dbReference>
<keyword evidence="3" id="KW-1185">Reference proteome</keyword>
<feature type="transmembrane region" description="Helical" evidence="1">
    <location>
        <begin position="7"/>
        <end position="28"/>
    </location>
</feature>
<name>A0ABY8FRT3_9SPHN</name>